<dbReference type="InterPro" id="IPR015424">
    <property type="entry name" value="PyrdxlP-dep_Trfase"/>
</dbReference>
<organism evidence="8 9">
    <name type="scientific">Flavilitoribacter nigricans (strain ATCC 23147 / DSM 23189 / NBRC 102662 / NCIMB 1420 / SS-2)</name>
    <name type="common">Lewinella nigricans</name>
    <dbReference type="NCBI Taxonomy" id="1122177"/>
    <lineage>
        <taxon>Bacteria</taxon>
        <taxon>Pseudomonadati</taxon>
        <taxon>Bacteroidota</taxon>
        <taxon>Saprospiria</taxon>
        <taxon>Saprospirales</taxon>
        <taxon>Lewinellaceae</taxon>
        <taxon>Flavilitoribacter</taxon>
    </lineage>
</organism>
<dbReference type="AlphaFoldDB" id="A0A2D0N6A1"/>
<evidence type="ECO:0000256" key="7">
    <source>
        <dbReference type="RuleBase" id="RU000382"/>
    </source>
</evidence>
<reference evidence="8 9" key="1">
    <citation type="submission" date="2017-10" db="EMBL/GenBank/DDBJ databases">
        <title>The draft genome sequence of Lewinella nigricans NBRC 102662.</title>
        <authorList>
            <person name="Wang K."/>
        </authorList>
    </citation>
    <scope>NUCLEOTIDE SEQUENCE [LARGE SCALE GENOMIC DNA]</scope>
    <source>
        <strain evidence="8 9">NBRC 102662</strain>
    </source>
</reference>
<keyword evidence="4 6" id="KW-0663">Pyridoxal phosphate</keyword>
<comment type="caution">
    <text evidence="8">The sequence shown here is derived from an EMBL/GenBank/DDBJ whole genome shotgun (WGS) entry which is preliminary data.</text>
</comment>
<dbReference type="GO" id="GO:0016831">
    <property type="term" value="F:carboxy-lyase activity"/>
    <property type="evidence" value="ECO:0007669"/>
    <property type="project" value="UniProtKB-KW"/>
</dbReference>
<dbReference type="Gene3D" id="3.40.640.10">
    <property type="entry name" value="Type I PLP-dependent aspartate aminotransferase-like (Major domain)"/>
    <property type="match status" value="1"/>
</dbReference>
<dbReference type="PANTHER" id="PTHR11999:SF70">
    <property type="entry name" value="MIP05841P"/>
    <property type="match status" value="1"/>
</dbReference>
<dbReference type="RefSeq" id="WP_099152631.1">
    <property type="nucleotide sequence ID" value="NZ_PDUD01000028.1"/>
</dbReference>
<dbReference type="Pfam" id="PF00282">
    <property type="entry name" value="Pyridoxal_deC"/>
    <property type="match status" value="1"/>
</dbReference>
<dbReference type="OrthoDB" id="9803665at2"/>
<evidence type="ECO:0000313" key="8">
    <source>
        <dbReference type="EMBL" id="PHN03918.1"/>
    </source>
</evidence>
<dbReference type="Gene3D" id="1.20.1340.10">
    <property type="entry name" value="dopa decarboxylase, N-terminal domain"/>
    <property type="match status" value="1"/>
</dbReference>
<keyword evidence="5 7" id="KW-0456">Lyase</keyword>
<evidence type="ECO:0000256" key="4">
    <source>
        <dbReference type="ARBA" id="ARBA00022898"/>
    </source>
</evidence>
<dbReference type="InterPro" id="IPR015421">
    <property type="entry name" value="PyrdxlP-dep_Trfase_major"/>
</dbReference>
<evidence type="ECO:0000256" key="5">
    <source>
        <dbReference type="ARBA" id="ARBA00023239"/>
    </source>
</evidence>
<feature type="modified residue" description="N6-(pyridoxal phosphate)lysine" evidence="6">
    <location>
        <position position="311"/>
    </location>
</feature>
<dbReference type="PROSITE" id="PS00392">
    <property type="entry name" value="DDC_GAD_HDC_YDC"/>
    <property type="match status" value="1"/>
</dbReference>
<evidence type="ECO:0000256" key="1">
    <source>
        <dbReference type="ARBA" id="ARBA00001933"/>
    </source>
</evidence>
<evidence type="ECO:0000256" key="3">
    <source>
        <dbReference type="ARBA" id="ARBA00022793"/>
    </source>
</evidence>
<sequence>MGKNNTTPIAPEVAAESLDPQDWEQARSLMHQMVDDAIDFIAGVRERPIWQEMPDEVLETFQTSLPQEPQSAEAVYQEFKENILPYPMGTVHPRFWAWYMGAGTFSGAAADFLASITNSNLGGGNHAAHKVEEQVINWMKEIMGFPATASGLLVSGGSMANLLGLTVGRNVQAGYDLREEGIKDGKRFTVYASTEVHSCNQKAVELLGMGSRSLRKIAVNEDYTINLDALREQIERDRCEGLQPICVIGSAGTVNTGAVDDIDALADLCAAEGLWLHIDGAIGAIGMLADNVRPQIAALSRADSLAIDLHKWMHMPFEAACVLVKNQDAHKNTFALIPEYLAKNTRGVASGSNWFSEYGPQLSRRFRALKVWMSLKEHGAKKFGRMIARNVEQAHYLKDLIEQHPDLELIAPVGMDIVCFRYQPAGLNTEALNALNKEIKLQLEERGIAAPGYTTLGGRYCLRIAISNHRSREEDFDLLVEQVCRIGEEIRN</sequence>
<dbReference type="GO" id="GO:0030170">
    <property type="term" value="F:pyridoxal phosphate binding"/>
    <property type="evidence" value="ECO:0007669"/>
    <property type="project" value="InterPro"/>
</dbReference>
<dbReference type="Proteomes" id="UP000223913">
    <property type="component" value="Unassembled WGS sequence"/>
</dbReference>
<gene>
    <name evidence="8" type="ORF">CRP01_23900</name>
</gene>
<dbReference type="PANTHER" id="PTHR11999">
    <property type="entry name" value="GROUP II PYRIDOXAL-5-PHOSPHATE DECARBOXYLASE"/>
    <property type="match status" value="1"/>
</dbReference>
<dbReference type="GO" id="GO:0019752">
    <property type="term" value="P:carboxylic acid metabolic process"/>
    <property type="evidence" value="ECO:0007669"/>
    <property type="project" value="InterPro"/>
</dbReference>
<dbReference type="InterPro" id="IPR021115">
    <property type="entry name" value="Pyridoxal-P_BS"/>
</dbReference>
<dbReference type="Gene3D" id="3.90.1150.10">
    <property type="entry name" value="Aspartate Aminotransferase, domain 1"/>
    <property type="match status" value="1"/>
</dbReference>
<accession>A0A2D0N6A1</accession>
<proteinExistence type="inferred from homology"/>
<dbReference type="GO" id="GO:0006520">
    <property type="term" value="P:amino acid metabolic process"/>
    <property type="evidence" value="ECO:0007669"/>
    <property type="project" value="InterPro"/>
</dbReference>
<keyword evidence="3" id="KW-0210">Decarboxylase</keyword>
<evidence type="ECO:0000256" key="2">
    <source>
        <dbReference type="ARBA" id="ARBA00009533"/>
    </source>
</evidence>
<evidence type="ECO:0000313" key="9">
    <source>
        <dbReference type="Proteomes" id="UP000223913"/>
    </source>
</evidence>
<dbReference type="InterPro" id="IPR010977">
    <property type="entry name" value="Aromatic_deC"/>
</dbReference>
<protein>
    <submittedName>
        <fullName evidence="8">Amino acid decarboxylase</fullName>
    </submittedName>
</protein>
<dbReference type="EMBL" id="PDUD01000028">
    <property type="protein sequence ID" value="PHN03918.1"/>
    <property type="molecule type" value="Genomic_DNA"/>
</dbReference>
<comment type="cofactor">
    <cofactor evidence="1 6 7">
        <name>pyridoxal 5'-phosphate</name>
        <dbReference type="ChEBI" id="CHEBI:597326"/>
    </cofactor>
</comment>
<dbReference type="InterPro" id="IPR002129">
    <property type="entry name" value="PyrdxlP-dep_de-COase"/>
</dbReference>
<comment type="similarity">
    <text evidence="2 7">Belongs to the group II decarboxylase family.</text>
</comment>
<dbReference type="InterPro" id="IPR015422">
    <property type="entry name" value="PyrdxlP-dep_Trfase_small"/>
</dbReference>
<dbReference type="SUPFAM" id="SSF53383">
    <property type="entry name" value="PLP-dependent transferases"/>
    <property type="match status" value="1"/>
</dbReference>
<evidence type="ECO:0000256" key="6">
    <source>
        <dbReference type="PIRSR" id="PIRSR602129-50"/>
    </source>
</evidence>
<keyword evidence="9" id="KW-1185">Reference proteome</keyword>
<name>A0A2D0N6A1_FLAN2</name>
<dbReference type="PRINTS" id="PR00800">
    <property type="entry name" value="YHDCRBOXLASE"/>
</dbReference>